<evidence type="ECO:0000313" key="2">
    <source>
        <dbReference type="EMBL" id="MBI6628614.1"/>
    </source>
</evidence>
<feature type="compositionally biased region" description="Low complexity" evidence="1">
    <location>
        <begin position="230"/>
        <end position="247"/>
    </location>
</feature>
<dbReference type="Proteomes" id="UP000613255">
    <property type="component" value="Unassembled WGS sequence"/>
</dbReference>
<proteinExistence type="predicted"/>
<feature type="compositionally biased region" description="Low complexity" evidence="1">
    <location>
        <begin position="82"/>
        <end position="96"/>
    </location>
</feature>
<evidence type="ECO:0000256" key="1">
    <source>
        <dbReference type="SAM" id="MobiDB-lite"/>
    </source>
</evidence>
<dbReference type="RefSeq" id="WP_198684624.1">
    <property type="nucleotide sequence ID" value="NZ_JAEIJD010000001.1"/>
</dbReference>
<sequence length="384" mass="39922">MQTGTKISGIAHVALIGWLLFGGSFTSRPLPAQVTDVALISAEEYAAMTTARPAPEAAETPESTAVPEPSMAPAPEVELTNDAPPEQAAPEQALDPEPAPVPDPTPEPPAPDAEVRDTPPVMEQQQDQIVALPDPVSPRPVPRPIDRVAPTPVAPPPPDATPDQVAQPEVTADEGAETPQEAQEETAPEEAADQIVPETAEPPRSAPAKSPRPPSRRPTKPEAVAEKEPTAPAETPTAPAETPVETPLQTDNTADAIDDVLAEALADAPAAPAAPSGPPLSAGEREALRVAVSACWNVGSLSSDALATTVVVGVKLARDGRPDAGSIRLLSHSGGTAGSAQDAFGAARRAIIRCGAPGFNLPVEKYDQWRDIEMTFNPERMRIK</sequence>
<evidence type="ECO:0000313" key="3">
    <source>
        <dbReference type="Proteomes" id="UP000613255"/>
    </source>
</evidence>
<gene>
    <name evidence="2" type="ORF">JAO82_01855</name>
</gene>
<accession>A0A934HS44</accession>
<feature type="compositionally biased region" description="Pro residues" evidence="1">
    <location>
        <begin position="97"/>
        <end position="111"/>
    </location>
</feature>
<feature type="region of interest" description="Disordered" evidence="1">
    <location>
        <begin position="50"/>
        <end position="249"/>
    </location>
</feature>
<feature type="compositionally biased region" description="Low complexity" evidence="1">
    <location>
        <begin position="50"/>
        <end position="69"/>
    </location>
</feature>
<keyword evidence="3" id="KW-1185">Reference proteome</keyword>
<dbReference type="AlphaFoldDB" id="A0A934HS44"/>
<reference evidence="2" key="1">
    <citation type="submission" date="2020-12" db="EMBL/GenBank/DDBJ databases">
        <title>Pontibaca salina gen. nov., sp. nov., isolated from marine sediment.</title>
        <authorList>
            <person name="Bo J."/>
            <person name="Wang S."/>
            <person name="Song X."/>
            <person name="Du Z."/>
        </authorList>
    </citation>
    <scope>NUCLEOTIDE SEQUENCE</scope>
    <source>
        <strain evidence="2">S1109L</strain>
    </source>
</reference>
<protein>
    <submittedName>
        <fullName evidence="2">Energy transducer TonB</fullName>
    </submittedName>
</protein>
<dbReference type="EMBL" id="JAEIJD010000001">
    <property type="protein sequence ID" value="MBI6628614.1"/>
    <property type="molecule type" value="Genomic_DNA"/>
</dbReference>
<name>A0A934HS44_9RHOB</name>
<organism evidence="2 3">
    <name type="scientific">Pontibaca salina</name>
    <dbReference type="NCBI Taxonomy" id="2795731"/>
    <lineage>
        <taxon>Bacteria</taxon>
        <taxon>Pseudomonadati</taxon>
        <taxon>Pseudomonadota</taxon>
        <taxon>Alphaproteobacteria</taxon>
        <taxon>Rhodobacterales</taxon>
        <taxon>Roseobacteraceae</taxon>
        <taxon>Pontibaca</taxon>
    </lineage>
</organism>
<comment type="caution">
    <text evidence="2">The sequence shown here is derived from an EMBL/GenBank/DDBJ whole genome shotgun (WGS) entry which is preliminary data.</text>
</comment>
<feature type="compositionally biased region" description="Acidic residues" evidence="1">
    <location>
        <begin position="171"/>
        <end position="192"/>
    </location>
</feature>
<dbReference type="Gene3D" id="3.30.1150.10">
    <property type="match status" value="1"/>
</dbReference>
<feature type="compositionally biased region" description="Basic and acidic residues" evidence="1">
    <location>
        <begin position="219"/>
        <end position="229"/>
    </location>
</feature>